<organism evidence="2 3">
    <name type="scientific">Vescimonas coprocola</name>
    <dbReference type="NCBI Taxonomy" id="2714355"/>
    <lineage>
        <taxon>Bacteria</taxon>
        <taxon>Bacillati</taxon>
        <taxon>Bacillota</taxon>
        <taxon>Clostridia</taxon>
        <taxon>Eubacteriales</taxon>
        <taxon>Oscillospiraceae</taxon>
        <taxon>Vescimonas</taxon>
    </lineage>
</organism>
<evidence type="ECO:0000313" key="3">
    <source>
        <dbReference type="Proteomes" id="UP000681035"/>
    </source>
</evidence>
<dbReference type="Proteomes" id="UP000681035">
    <property type="component" value="Chromosome"/>
</dbReference>
<name>A0A810Q9G3_9FIRM</name>
<dbReference type="SUPFAM" id="SSF82549">
    <property type="entry name" value="DAK1/DegV-like"/>
    <property type="match status" value="1"/>
</dbReference>
<dbReference type="InterPro" id="IPR050270">
    <property type="entry name" value="DegV_domain_contain"/>
</dbReference>
<reference evidence="2" key="1">
    <citation type="submission" date="2020-09" db="EMBL/GenBank/DDBJ databases">
        <title>New species isolated from human feces.</title>
        <authorList>
            <person name="Kitahara M."/>
            <person name="Shigeno Y."/>
            <person name="Shime M."/>
            <person name="Matsumoto Y."/>
            <person name="Nakamura S."/>
            <person name="Motooka D."/>
            <person name="Fukuoka S."/>
            <person name="Nishikawa H."/>
            <person name="Benno Y."/>
        </authorList>
    </citation>
    <scope>NUCLEOTIDE SEQUENCE</scope>
    <source>
        <strain evidence="2">MM50</strain>
    </source>
</reference>
<accession>A0A810Q9G3</accession>
<dbReference type="PANTHER" id="PTHR33434">
    <property type="entry name" value="DEGV DOMAIN-CONTAINING PROTEIN DR_1986-RELATED"/>
    <property type="match status" value="1"/>
</dbReference>
<dbReference type="Pfam" id="PF02645">
    <property type="entry name" value="DegV"/>
    <property type="match status" value="1"/>
</dbReference>
<keyword evidence="3" id="KW-1185">Reference proteome</keyword>
<dbReference type="AlphaFoldDB" id="A0A810Q9G3"/>
<sequence>MLRIFTDTAANVPPHLLEQYHITAMPLTYLLDGQPTELVGHDYYEAMRKGAEVKTSLVSPALIRDTMESALKDGDDVLYIAISGGISGTCWSAELMAEELRGEYPDRMIRVLNTCGASLGEGLVVLEAAKMLEKGCTADEIIRQAEENCGRMRQFFMVDDLKYLRRGGRISAAAQVAGSLLKIKPILQSDPEGHIIQHSKVRGQLKAMETLAELYKEYAVDGTRTVGIAHADCPDGALRLQAKLRDAGQTGEILSVCYEPVTGGHVGPGTVALFFFGEVWR</sequence>
<dbReference type="Gene3D" id="3.40.50.10170">
    <property type="match status" value="1"/>
</dbReference>
<dbReference type="GO" id="GO:0008289">
    <property type="term" value="F:lipid binding"/>
    <property type="evidence" value="ECO:0007669"/>
    <property type="project" value="UniProtKB-KW"/>
</dbReference>
<evidence type="ECO:0000313" key="2">
    <source>
        <dbReference type="EMBL" id="BCK81223.1"/>
    </source>
</evidence>
<dbReference type="EMBL" id="AP023418">
    <property type="protein sequence ID" value="BCK81223.1"/>
    <property type="molecule type" value="Genomic_DNA"/>
</dbReference>
<gene>
    <name evidence="2" type="ORF">MM50RIKEN_09860</name>
</gene>
<dbReference type="Gene3D" id="3.30.1180.10">
    <property type="match status" value="1"/>
</dbReference>
<evidence type="ECO:0000256" key="1">
    <source>
        <dbReference type="ARBA" id="ARBA00023121"/>
    </source>
</evidence>
<proteinExistence type="predicted"/>
<dbReference type="PROSITE" id="PS51482">
    <property type="entry name" value="DEGV"/>
    <property type="match status" value="1"/>
</dbReference>
<dbReference type="InterPro" id="IPR043168">
    <property type="entry name" value="DegV_C"/>
</dbReference>
<protein>
    <recommendedName>
        <fullName evidence="4">DegV family protein</fullName>
    </recommendedName>
</protein>
<dbReference type="RefSeq" id="WP_213541982.1">
    <property type="nucleotide sequence ID" value="NZ_AP023418.1"/>
</dbReference>
<dbReference type="NCBIfam" id="TIGR00762">
    <property type="entry name" value="DegV"/>
    <property type="match status" value="1"/>
</dbReference>
<keyword evidence="1" id="KW-0446">Lipid-binding</keyword>
<evidence type="ECO:0008006" key="4">
    <source>
        <dbReference type="Google" id="ProtNLM"/>
    </source>
</evidence>
<dbReference type="InterPro" id="IPR003797">
    <property type="entry name" value="DegV"/>
</dbReference>
<dbReference type="KEGG" id="vcop:MM50RIKEN_09860"/>
<dbReference type="PANTHER" id="PTHR33434:SF2">
    <property type="entry name" value="FATTY ACID-BINDING PROTEIN TM_1468"/>
    <property type="match status" value="1"/>
</dbReference>